<protein>
    <submittedName>
        <fullName evidence="3">Protein ABHD15</fullName>
    </submittedName>
</protein>
<gene>
    <name evidence="3" type="primary">Abhd15</name>
    <name evidence="3" type="ORF">EYF80_040278</name>
</gene>
<feature type="compositionally biased region" description="Basic and acidic residues" evidence="1">
    <location>
        <begin position="46"/>
        <end position="59"/>
    </location>
</feature>
<keyword evidence="2" id="KW-0732">Signal</keyword>
<keyword evidence="4" id="KW-1185">Reference proteome</keyword>
<comment type="caution">
    <text evidence="3">The sequence shown here is derived from an EMBL/GenBank/DDBJ whole genome shotgun (WGS) entry which is preliminary data.</text>
</comment>
<sequence>MLEWLAALCLVILVVFIWTGSTYFGTTESRSSDAQLRQGVAQQPATEEKSGRRVSEERAGSGSGGGGVSKKARAVALICKPSALANYLLKHCGTFSRYSPRVGWTWRASALLQSAYEACWPYDSPVQFVRDNLQLSDDGLVALDWAVPAYQRRRRTSSHSASPVLLIIPNSFGKFTRNVLKI</sequence>
<feature type="compositionally biased region" description="Polar residues" evidence="1">
    <location>
        <begin position="35"/>
        <end position="45"/>
    </location>
</feature>
<evidence type="ECO:0000256" key="1">
    <source>
        <dbReference type="SAM" id="MobiDB-lite"/>
    </source>
</evidence>
<evidence type="ECO:0000313" key="3">
    <source>
        <dbReference type="EMBL" id="TNN49518.1"/>
    </source>
</evidence>
<name>A0A4Z2G7J9_9TELE</name>
<dbReference type="PANTHER" id="PTHR10794:SF78">
    <property type="entry name" value="ABHYDROLASE DOMAIN-CONTAINING 15A"/>
    <property type="match status" value="1"/>
</dbReference>
<dbReference type="AlphaFoldDB" id="A0A4Z2G7J9"/>
<evidence type="ECO:0000256" key="2">
    <source>
        <dbReference type="SAM" id="SignalP"/>
    </source>
</evidence>
<dbReference type="GO" id="GO:0034338">
    <property type="term" value="F:short-chain carboxylesterase activity"/>
    <property type="evidence" value="ECO:0007669"/>
    <property type="project" value="TreeGrafter"/>
</dbReference>
<feature type="signal peptide" evidence="2">
    <location>
        <begin position="1"/>
        <end position="22"/>
    </location>
</feature>
<accession>A0A4Z2G7J9</accession>
<feature type="chain" id="PRO_5021291761" evidence="2">
    <location>
        <begin position="23"/>
        <end position="182"/>
    </location>
</feature>
<dbReference type="PANTHER" id="PTHR10794">
    <property type="entry name" value="ABHYDROLASE DOMAIN-CONTAINING PROTEIN"/>
    <property type="match status" value="1"/>
</dbReference>
<organism evidence="3 4">
    <name type="scientific">Liparis tanakae</name>
    <name type="common">Tanaka's snailfish</name>
    <dbReference type="NCBI Taxonomy" id="230148"/>
    <lineage>
        <taxon>Eukaryota</taxon>
        <taxon>Metazoa</taxon>
        <taxon>Chordata</taxon>
        <taxon>Craniata</taxon>
        <taxon>Vertebrata</taxon>
        <taxon>Euteleostomi</taxon>
        <taxon>Actinopterygii</taxon>
        <taxon>Neopterygii</taxon>
        <taxon>Teleostei</taxon>
        <taxon>Neoteleostei</taxon>
        <taxon>Acanthomorphata</taxon>
        <taxon>Eupercaria</taxon>
        <taxon>Perciformes</taxon>
        <taxon>Cottioidei</taxon>
        <taxon>Cottales</taxon>
        <taxon>Liparidae</taxon>
        <taxon>Liparis</taxon>
    </lineage>
</organism>
<reference evidence="3 4" key="1">
    <citation type="submission" date="2019-03" db="EMBL/GenBank/DDBJ databases">
        <title>First draft genome of Liparis tanakae, snailfish: a comprehensive survey of snailfish specific genes.</title>
        <authorList>
            <person name="Kim W."/>
            <person name="Song I."/>
            <person name="Jeong J.-H."/>
            <person name="Kim D."/>
            <person name="Kim S."/>
            <person name="Ryu S."/>
            <person name="Song J.Y."/>
            <person name="Lee S.K."/>
        </authorList>
    </citation>
    <scope>NUCLEOTIDE SEQUENCE [LARGE SCALE GENOMIC DNA]</scope>
    <source>
        <tissue evidence="3">Muscle</tissue>
    </source>
</reference>
<evidence type="ECO:0000313" key="4">
    <source>
        <dbReference type="Proteomes" id="UP000314294"/>
    </source>
</evidence>
<dbReference type="Proteomes" id="UP000314294">
    <property type="component" value="Unassembled WGS sequence"/>
</dbReference>
<feature type="region of interest" description="Disordered" evidence="1">
    <location>
        <begin position="35"/>
        <end position="69"/>
    </location>
</feature>
<dbReference type="EMBL" id="SRLO01000653">
    <property type="protein sequence ID" value="TNN49518.1"/>
    <property type="molecule type" value="Genomic_DNA"/>
</dbReference>
<dbReference type="GO" id="GO:0047372">
    <property type="term" value="F:monoacylglycerol lipase activity"/>
    <property type="evidence" value="ECO:0007669"/>
    <property type="project" value="TreeGrafter"/>
</dbReference>
<proteinExistence type="predicted"/>
<dbReference type="OrthoDB" id="247542at2759"/>
<dbReference type="InterPro" id="IPR050960">
    <property type="entry name" value="AB_hydrolase_4_sf"/>
</dbReference>